<dbReference type="RefSeq" id="WP_317306478.1">
    <property type="nucleotide sequence ID" value="NZ_JAWJYY010000001.1"/>
</dbReference>
<comment type="caution">
    <text evidence="2">The sequence shown here is derived from an EMBL/GenBank/DDBJ whole genome shotgun (WGS) entry which is preliminary data.</text>
</comment>
<dbReference type="Pfam" id="PF13503">
    <property type="entry name" value="DUF4123"/>
    <property type="match status" value="1"/>
</dbReference>
<proteinExistence type="predicted"/>
<feature type="domain" description="DUF4123" evidence="1">
    <location>
        <begin position="24"/>
        <end position="141"/>
    </location>
</feature>
<organism evidence="2 3">
    <name type="scientific">Acinetobacter indicus</name>
    <dbReference type="NCBI Taxonomy" id="756892"/>
    <lineage>
        <taxon>Bacteria</taxon>
        <taxon>Pseudomonadati</taxon>
        <taxon>Pseudomonadota</taxon>
        <taxon>Gammaproteobacteria</taxon>
        <taxon>Moraxellales</taxon>
        <taxon>Moraxellaceae</taxon>
        <taxon>Acinetobacter</taxon>
    </lineage>
</organism>
<dbReference type="AlphaFoldDB" id="A0AAW8Z942"/>
<sequence length="299" mass="35333">MDIEKQLTNNIQEILSNTSPSVYYYLLVDSTFFNGVEKFTCTTKFLNQTYKNLYEDFSENLKNNGALLFQFNNDDIKNYYDDLQGIIEVGAFNFIVSDFDFENLSDHLEDLMEVIQPNGKSALFRFQDNFALDATLTSIDLKNFQKILSYKIKNWIWQSPDNKIYKVKNTVNYLKKNFTLKFSDIEFSKISQKLRPLRLMPLMKAFDPDLESLKFFELYDLVEERILAADGLAFKSFEDITLYSLLSYKFGDQFINEEPFKTAYLKMKFNEMSFQDSTDEIDLEQLDNWELNRKDKINV</sequence>
<gene>
    <name evidence="2" type="ORF">MSG88_12715</name>
</gene>
<name>A0AAW8Z942_9GAMM</name>
<dbReference type="InterPro" id="IPR025391">
    <property type="entry name" value="DUF4123"/>
</dbReference>
<dbReference type="Proteomes" id="UP001284654">
    <property type="component" value="Unassembled WGS sequence"/>
</dbReference>
<evidence type="ECO:0000259" key="1">
    <source>
        <dbReference type="Pfam" id="PF13503"/>
    </source>
</evidence>
<evidence type="ECO:0000313" key="2">
    <source>
        <dbReference type="EMBL" id="MDV4316595.1"/>
    </source>
</evidence>
<dbReference type="EMBL" id="JAWJYY010000001">
    <property type="protein sequence ID" value="MDV4316595.1"/>
    <property type="molecule type" value="Genomic_DNA"/>
</dbReference>
<reference evidence="2" key="1">
    <citation type="submission" date="2023-10" db="EMBL/GenBank/DDBJ databases">
        <authorList>
            <person name="Sykes E.M.E."/>
            <person name="Khan I.U.H."/>
            <person name="Kumar A."/>
        </authorList>
    </citation>
    <scope>NUCLEOTIDE SEQUENCE</scope>
    <source>
        <strain evidence="2">IK5</strain>
    </source>
</reference>
<evidence type="ECO:0000313" key="3">
    <source>
        <dbReference type="Proteomes" id="UP001284654"/>
    </source>
</evidence>
<protein>
    <submittedName>
        <fullName evidence="2">DUF4123 domain-containing protein</fullName>
    </submittedName>
</protein>
<accession>A0AAW8Z942</accession>